<dbReference type="Pfam" id="PF00239">
    <property type="entry name" value="Resolvase"/>
    <property type="match status" value="1"/>
</dbReference>
<dbReference type="PROSITE" id="PS00397">
    <property type="entry name" value="RECOMBINASES_1"/>
    <property type="match status" value="1"/>
</dbReference>
<evidence type="ECO:0000256" key="5">
    <source>
        <dbReference type="PROSITE-ProRule" id="PRU10137"/>
    </source>
</evidence>
<dbReference type="KEGG" id="aare:D3093_03780"/>
<dbReference type="RefSeq" id="WP_137114641.1">
    <property type="nucleotide sequence ID" value="NZ_CP032321.1"/>
</dbReference>
<accession>A0A4D8PDT4</accession>
<evidence type="ECO:0000259" key="6">
    <source>
        <dbReference type="PROSITE" id="PS51736"/>
    </source>
</evidence>
<protein>
    <recommendedName>
        <fullName evidence="6">Resolvase/invertase-type recombinase catalytic domain-containing protein</fullName>
    </recommendedName>
</protein>
<dbReference type="GO" id="GO:0003677">
    <property type="term" value="F:DNA binding"/>
    <property type="evidence" value="ECO:0007669"/>
    <property type="project" value="UniProtKB-KW"/>
</dbReference>
<feature type="active site" description="O-(5'-phospho-DNA)-serine intermediate" evidence="4 5">
    <location>
        <position position="10"/>
    </location>
</feature>
<proteinExistence type="predicted"/>
<reference evidence="7 8" key="1">
    <citation type="submission" date="2018-09" db="EMBL/GenBank/DDBJ databases">
        <title>Whole genome based analysis of evolution and adaptive divergence in Indian and Brazilian strains of Azospirillum brasilense.</title>
        <authorList>
            <person name="Singh C."/>
            <person name="Tripathi A.K."/>
        </authorList>
    </citation>
    <scope>NUCLEOTIDE SEQUENCE [LARGE SCALE GENOMIC DNA]</scope>
    <source>
        <strain evidence="7 8">MTCC4035</strain>
    </source>
</reference>
<keyword evidence="2" id="KW-0238">DNA-binding</keyword>
<dbReference type="AlphaFoldDB" id="A0A4D8PDT4"/>
<dbReference type="InterPro" id="IPR036162">
    <property type="entry name" value="Resolvase-like_N_sf"/>
</dbReference>
<dbReference type="Proteomes" id="UP000298595">
    <property type="component" value="Chromosome"/>
</dbReference>
<dbReference type="InterPro" id="IPR006118">
    <property type="entry name" value="Recombinase_CS"/>
</dbReference>
<name>A0A4D8PDT4_9PROT</name>
<evidence type="ECO:0000256" key="2">
    <source>
        <dbReference type="ARBA" id="ARBA00023125"/>
    </source>
</evidence>
<dbReference type="Gene3D" id="3.40.50.1390">
    <property type="entry name" value="Resolvase, N-terminal catalytic domain"/>
    <property type="match status" value="1"/>
</dbReference>
<sequence length="60" mass="6565">MALIGYARVSTEDQATFSQLDELKAAGCSVIFEEKVCNDNFNVLLTPITLSGRRVRSVVS</sequence>
<evidence type="ECO:0000256" key="1">
    <source>
        <dbReference type="ARBA" id="ARBA00022908"/>
    </source>
</evidence>
<organism evidence="7 8">
    <name type="scientific">Azospirillum argentinense</name>
    <dbReference type="NCBI Taxonomy" id="2970906"/>
    <lineage>
        <taxon>Bacteria</taxon>
        <taxon>Pseudomonadati</taxon>
        <taxon>Pseudomonadota</taxon>
        <taxon>Alphaproteobacteria</taxon>
        <taxon>Rhodospirillales</taxon>
        <taxon>Azospirillaceae</taxon>
        <taxon>Azospirillum</taxon>
    </lineage>
</organism>
<evidence type="ECO:0000256" key="3">
    <source>
        <dbReference type="ARBA" id="ARBA00023172"/>
    </source>
</evidence>
<dbReference type="InterPro" id="IPR006119">
    <property type="entry name" value="Resolv_N"/>
</dbReference>
<evidence type="ECO:0000313" key="8">
    <source>
        <dbReference type="Proteomes" id="UP000298595"/>
    </source>
</evidence>
<gene>
    <name evidence="7" type="ORF">D3093_03780</name>
</gene>
<evidence type="ECO:0000256" key="4">
    <source>
        <dbReference type="PIRSR" id="PIRSR606118-50"/>
    </source>
</evidence>
<dbReference type="GO" id="GO:0000150">
    <property type="term" value="F:DNA strand exchange activity"/>
    <property type="evidence" value="ECO:0007669"/>
    <property type="project" value="InterPro"/>
</dbReference>
<evidence type="ECO:0000313" key="7">
    <source>
        <dbReference type="EMBL" id="QCN94447.1"/>
    </source>
</evidence>
<dbReference type="PROSITE" id="PS51736">
    <property type="entry name" value="RECOMBINASES_3"/>
    <property type="match status" value="1"/>
</dbReference>
<keyword evidence="1" id="KW-0229">DNA integration</keyword>
<dbReference type="EMBL" id="CP032321">
    <property type="protein sequence ID" value="QCN94447.1"/>
    <property type="molecule type" value="Genomic_DNA"/>
</dbReference>
<dbReference type="SUPFAM" id="SSF53041">
    <property type="entry name" value="Resolvase-like"/>
    <property type="match status" value="1"/>
</dbReference>
<keyword evidence="3" id="KW-0233">DNA recombination</keyword>
<feature type="domain" description="Resolvase/invertase-type recombinase catalytic" evidence="6">
    <location>
        <begin position="2"/>
        <end position="60"/>
    </location>
</feature>
<dbReference type="GO" id="GO:0015074">
    <property type="term" value="P:DNA integration"/>
    <property type="evidence" value="ECO:0007669"/>
    <property type="project" value="UniProtKB-KW"/>
</dbReference>